<comment type="caution">
    <text evidence="4">The sequence shown here is derived from an EMBL/GenBank/DDBJ whole genome shotgun (WGS) entry which is preliminary data.</text>
</comment>
<keyword evidence="5" id="KW-1185">Reference proteome</keyword>
<dbReference type="SUPFAM" id="SSF58104">
    <property type="entry name" value="Methyl-accepting chemotaxis protein (MCP) signaling domain"/>
    <property type="match status" value="1"/>
</dbReference>
<dbReference type="RefSeq" id="WP_044425542.1">
    <property type="nucleotide sequence ID" value="NZ_BJYZ01000002.1"/>
</dbReference>
<dbReference type="SMART" id="SM00283">
    <property type="entry name" value="MA"/>
    <property type="match status" value="1"/>
</dbReference>
<dbReference type="InterPro" id="IPR004089">
    <property type="entry name" value="MCPsignal_dom"/>
</dbReference>
<feature type="domain" description="Methyl-accepting transducer" evidence="3">
    <location>
        <begin position="18"/>
        <end position="254"/>
    </location>
</feature>
<dbReference type="OrthoDB" id="2489132at2"/>
<evidence type="ECO:0000256" key="1">
    <source>
        <dbReference type="ARBA" id="ARBA00023224"/>
    </source>
</evidence>
<keyword evidence="1 2" id="KW-0807">Transducer</keyword>
<accession>A0A512DJF2</accession>
<organism evidence="4 5">
    <name type="scientific">Skermanella aerolata</name>
    <dbReference type="NCBI Taxonomy" id="393310"/>
    <lineage>
        <taxon>Bacteria</taxon>
        <taxon>Pseudomonadati</taxon>
        <taxon>Pseudomonadota</taxon>
        <taxon>Alphaproteobacteria</taxon>
        <taxon>Rhodospirillales</taxon>
        <taxon>Azospirillaceae</taxon>
        <taxon>Skermanella</taxon>
    </lineage>
</organism>
<evidence type="ECO:0000313" key="4">
    <source>
        <dbReference type="EMBL" id="GEO36320.1"/>
    </source>
</evidence>
<dbReference type="AlphaFoldDB" id="A0A512DJF2"/>
<evidence type="ECO:0000256" key="2">
    <source>
        <dbReference type="PROSITE-ProRule" id="PRU00284"/>
    </source>
</evidence>
<dbReference type="Proteomes" id="UP000321523">
    <property type="component" value="Unassembled WGS sequence"/>
</dbReference>
<evidence type="ECO:0000313" key="5">
    <source>
        <dbReference type="Proteomes" id="UP000321523"/>
    </source>
</evidence>
<sequence>MDTMLSGKSFLIGAVAQEAGTLGIEIADVAGSVEDVSSRMAKKTEIFAGLSGAAHSVTSSSSHIVTAAKAARSVAHGALTEVEQSRGRLKTSLTDIGALVEGVTGMESQLAGLREALIRIGKVAQEINAIAKQTNLLALNATIEAARAGEAGRGSAVVAGEVKALASKTGEATAEIDTTLRFLNEQARLLIAESGESMVKAKAVGAGTQALGSMIDMVGTAMVEVDRETGRIDDAAMVIGETSRSFEARIADVTGDVQLSSSDLNSARDRVNKLLGVSERLIGIIAELDVETIDTPFIRHAQNAASRISALFEDAIRSGRLTEDALFDEAYQPIPGTDPQQLRSRFTDFTDAMLPPIQEALLESDKRMVFCVTVDRNGYLPTHNRKFSKPHGADVAWNTANGRNRRIFDDRVGLAAGRNTRPFLLQTYRRDMGGGQYCLMKDVSAPITVGGRHWGGLRLGYTASTS</sequence>
<dbReference type="Gene3D" id="1.10.287.950">
    <property type="entry name" value="Methyl-accepting chemotaxis protein"/>
    <property type="match status" value="1"/>
</dbReference>
<dbReference type="PANTHER" id="PTHR32089">
    <property type="entry name" value="METHYL-ACCEPTING CHEMOTAXIS PROTEIN MCPB"/>
    <property type="match status" value="1"/>
</dbReference>
<dbReference type="EMBL" id="BJYZ01000002">
    <property type="protein sequence ID" value="GEO36320.1"/>
    <property type="molecule type" value="Genomic_DNA"/>
</dbReference>
<dbReference type="GO" id="GO:0007165">
    <property type="term" value="P:signal transduction"/>
    <property type="evidence" value="ECO:0007669"/>
    <property type="project" value="UniProtKB-KW"/>
</dbReference>
<name>A0A512DJF2_9PROT</name>
<reference evidence="4 5" key="1">
    <citation type="submission" date="2019-07" db="EMBL/GenBank/DDBJ databases">
        <title>Whole genome shotgun sequence of Skermanella aerolata NBRC 106429.</title>
        <authorList>
            <person name="Hosoyama A."/>
            <person name="Uohara A."/>
            <person name="Ohji S."/>
            <person name="Ichikawa N."/>
        </authorList>
    </citation>
    <scope>NUCLEOTIDE SEQUENCE [LARGE SCALE GENOMIC DNA]</scope>
    <source>
        <strain evidence="4 5">NBRC 106429</strain>
    </source>
</reference>
<evidence type="ECO:0000259" key="3">
    <source>
        <dbReference type="PROSITE" id="PS50111"/>
    </source>
</evidence>
<dbReference type="PROSITE" id="PS50111">
    <property type="entry name" value="CHEMOTAXIS_TRANSDUC_2"/>
    <property type="match status" value="1"/>
</dbReference>
<dbReference type="PANTHER" id="PTHR32089:SF112">
    <property type="entry name" value="LYSOZYME-LIKE PROTEIN-RELATED"/>
    <property type="match status" value="1"/>
</dbReference>
<dbReference type="GO" id="GO:0016020">
    <property type="term" value="C:membrane"/>
    <property type="evidence" value="ECO:0007669"/>
    <property type="project" value="InterPro"/>
</dbReference>
<gene>
    <name evidence="4" type="ORF">SAE02_04680</name>
</gene>
<dbReference type="Pfam" id="PF00015">
    <property type="entry name" value="MCPsignal"/>
    <property type="match status" value="1"/>
</dbReference>
<protein>
    <submittedName>
        <fullName evidence="4">Chemotaxis protein</fullName>
    </submittedName>
</protein>
<proteinExistence type="predicted"/>